<dbReference type="AlphaFoldDB" id="A0A1I5XUF6"/>
<gene>
    <name evidence="2" type="ORF">SAMN04515668_2050</name>
</gene>
<feature type="transmembrane region" description="Helical" evidence="1">
    <location>
        <begin position="6"/>
        <end position="26"/>
    </location>
</feature>
<dbReference type="OrthoDB" id="894116at2"/>
<accession>A0A1I5XUF6</accession>
<keyword evidence="1" id="KW-0812">Transmembrane</keyword>
<dbReference type="RefSeq" id="WP_092671971.1">
    <property type="nucleotide sequence ID" value="NZ_FOXS01000002.1"/>
</dbReference>
<keyword evidence="1" id="KW-1133">Transmembrane helix</keyword>
<dbReference type="Proteomes" id="UP000199029">
    <property type="component" value="Unassembled WGS sequence"/>
</dbReference>
<organism evidence="2 3">
    <name type="scientific">Hymenobacter arizonensis</name>
    <name type="common">Siccationidurans arizonensis</name>
    <dbReference type="NCBI Taxonomy" id="1227077"/>
    <lineage>
        <taxon>Bacteria</taxon>
        <taxon>Pseudomonadati</taxon>
        <taxon>Bacteroidota</taxon>
        <taxon>Cytophagia</taxon>
        <taxon>Cytophagales</taxon>
        <taxon>Hymenobacteraceae</taxon>
        <taxon>Hymenobacter</taxon>
    </lineage>
</organism>
<proteinExistence type="predicted"/>
<dbReference type="EMBL" id="FOXS01000002">
    <property type="protein sequence ID" value="SFQ35601.1"/>
    <property type="molecule type" value="Genomic_DNA"/>
</dbReference>
<reference evidence="3" key="1">
    <citation type="submission" date="2016-10" db="EMBL/GenBank/DDBJ databases">
        <authorList>
            <person name="Varghese N."/>
            <person name="Submissions S."/>
        </authorList>
    </citation>
    <scope>NUCLEOTIDE SEQUENCE [LARGE SCALE GENOMIC DNA]</scope>
    <source>
        <strain evidence="3">OR362-8,ATCC BAA-1266,JCM 13504</strain>
    </source>
</reference>
<keyword evidence="3" id="KW-1185">Reference proteome</keyword>
<feature type="transmembrane region" description="Helical" evidence="1">
    <location>
        <begin position="63"/>
        <end position="82"/>
    </location>
</feature>
<evidence type="ECO:0000313" key="2">
    <source>
        <dbReference type="EMBL" id="SFQ35601.1"/>
    </source>
</evidence>
<evidence type="ECO:0000313" key="3">
    <source>
        <dbReference type="Proteomes" id="UP000199029"/>
    </source>
</evidence>
<keyword evidence="1" id="KW-0472">Membrane</keyword>
<evidence type="ECO:0000256" key="1">
    <source>
        <dbReference type="SAM" id="Phobius"/>
    </source>
</evidence>
<feature type="transmembrane region" description="Helical" evidence="1">
    <location>
        <begin position="38"/>
        <end position="57"/>
    </location>
</feature>
<dbReference type="STRING" id="1227077.SAMN04515668_2050"/>
<protein>
    <submittedName>
        <fullName evidence="2">Uncharacterized protein</fullName>
    </submittedName>
</protein>
<name>A0A1I5XUF6_HYMAR</name>
<sequence length="130" mass="14979">MDTTWHFSFMILASLLVFWLMLRLLLPKEQFRAKQIQIGLLALVVVVFGMVFGKHGATAGLPWWVYYPMPMLLTVLLPPLVLRLNRRTTAAYLALSFLSAPVIHVLFSFFLGWTEYMPFWKIPALSSYLA</sequence>
<feature type="transmembrane region" description="Helical" evidence="1">
    <location>
        <begin position="89"/>
        <end position="113"/>
    </location>
</feature>